<keyword evidence="2" id="KW-1185">Reference proteome</keyword>
<reference evidence="1 2" key="1">
    <citation type="submission" date="2018-08" db="EMBL/GenBank/DDBJ databases">
        <title>A genome reference for cultivated species of the human gut microbiota.</title>
        <authorList>
            <person name="Zou Y."/>
            <person name="Xue W."/>
            <person name="Luo G."/>
        </authorList>
    </citation>
    <scope>NUCLEOTIDE SEQUENCE [LARGE SCALE GENOMIC DNA]</scope>
    <source>
        <strain evidence="1 2">AM07-24</strain>
    </source>
</reference>
<dbReference type="NCBIfam" id="TIGR01683">
    <property type="entry name" value="thiS"/>
    <property type="match status" value="1"/>
</dbReference>
<name>A0A415DVL9_9FIRM</name>
<dbReference type="Proteomes" id="UP000284841">
    <property type="component" value="Unassembled WGS sequence"/>
</dbReference>
<dbReference type="CDD" id="cd00565">
    <property type="entry name" value="Ubl_ThiS"/>
    <property type="match status" value="1"/>
</dbReference>
<dbReference type="RefSeq" id="WP_067533372.1">
    <property type="nucleotide sequence ID" value="NZ_AP025567.1"/>
</dbReference>
<dbReference type="PANTHER" id="PTHR34472">
    <property type="entry name" value="SULFUR CARRIER PROTEIN THIS"/>
    <property type="match status" value="1"/>
</dbReference>
<protein>
    <submittedName>
        <fullName evidence="1">Sulfur carrier protein ThiS</fullName>
    </submittedName>
</protein>
<dbReference type="PANTHER" id="PTHR34472:SF1">
    <property type="entry name" value="SULFUR CARRIER PROTEIN THIS"/>
    <property type="match status" value="1"/>
</dbReference>
<dbReference type="InterPro" id="IPR010035">
    <property type="entry name" value="Thi_S"/>
</dbReference>
<dbReference type="InterPro" id="IPR012675">
    <property type="entry name" value="Beta-grasp_dom_sf"/>
</dbReference>
<gene>
    <name evidence="1" type="primary">thiS</name>
    <name evidence="1" type="ORF">DW099_18095</name>
</gene>
<dbReference type="STRING" id="1776384.GCA_900086585_00489"/>
<evidence type="ECO:0000313" key="2">
    <source>
        <dbReference type="Proteomes" id="UP000284841"/>
    </source>
</evidence>
<dbReference type="Gene3D" id="3.10.20.30">
    <property type="match status" value="1"/>
</dbReference>
<sequence>MVKINGEEVQAAGKILIEYLQECNYPLKRIAVECNGLIVPKSQYGIKVLCDGDKIEIVSFVGGG</sequence>
<dbReference type="EMBL" id="QRMS01000007">
    <property type="protein sequence ID" value="RHJ84109.1"/>
    <property type="molecule type" value="Genomic_DNA"/>
</dbReference>
<dbReference type="GeneID" id="83002902"/>
<dbReference type="OrthoDB" id="9798559at2"/>
<dbReference type="InterPro" id="IPR016155">
    <property type="entry name" value="Mopterin_synth/thiamin_S_b"/>
</dbReference>
<dbReference type="SUPFAM" id="SSF54285">
    <property type="entry name" value="MoaD/ThiS"/>
    <property type="match status" value="1"/>
</dbReference>
<accession>A0A415DVL9</accession>
<organism evidence="1 2">
    <name type="scientific">Emergencia timonensis</name>
    <dbReference type="NCBI Taxonomy" id="1776384"/>
    <lineage>
        <taxon>Bacteria</taxon>
        <taxon>Bacillati</taxon>
        <taxon>Bacillota</taxon>
        <taxon>Clostridia</taxon>
        <taxon>Peptostreptococcales</taxon>
        <taxon>Anaerovoracaceae</taxon>
        <taxon>Emergencia</taxon>
    </lineage>
</organism>
<dbReference type="Pfam" id="PF02597">
    <property type="entry name" value="ThiS"/>
    <property type="match status" value="1"/>
</dbReference>
<proteinExistence type="predicted"/>
<dbReference type="InterPro" id="IPR003749">
    <property type="entry name" value="ThiS/MoaD-like"/>
</dbReference>
<dbReference type="AlphaFoldDB" id="A0A415DVL9"/>
<evidence type="ECO:0000313" key="1">
    <source>
        <dbReference type="EMBL" id="RHJ84109.1"/>
    </source>
</evidence>
<comment type="caution">
    <text evidence="1">The sequence shown here is derived from an EMBL/GenBank/DDBJ whole genome shotgun (WGS) entry which is preliminary data.</text>
</comment>